<dbReference type="Pfam" id="PF04051">
    <property type="entry name" value="TRAPP"/>
    <property type="match status" value="1"/>
</dbReference>
<reference evidence="3" key="1">
    <citation type="journal article" date="2021" name="Cell">
        <title>Tracing the genetic footprints of vertebrate landing in non-teleost ray-finned fishes.</title>
        <authorList>
            <person name="Bi X."/>
            <person name="Wang K."/>
            <person name="Yang L."/>
            <person name="Pan H."/>
            <person name="Jiang H."/>
            <person name="Wei Q."/>
            <person name="Fang M."/>
            <person name="Yu H."/>
            <person name="Zhu C."/>
            <person name="Cai Y."/>
            <person name="He Y."/>
            <person name="Gan X."/>
            <person name="Zeng H."/>
            <person name="Yu D."/>
            <person name="Zhu Y."/>
            <person name="Jiang H."/>
            <person name="Qiu Q."/>
            <person name="Yang H."/>
            <person name="Zhang Y.E."/>
            <person name="Wang W."/>
            <person name="Zhu M."/>
            <person name="He S."/>
            <person name="Zhang G."/>
        </authorList>
    </citation>
    <scope>NUCLEOTIDE SEQUENCE</scope>
    <source>
        <strain evidence="3">Pddl_001</strain>
    </source>
</reference>
<evidence type="ECO:0000256" key="1">
    <source>
        <dbReference type="ARBA" id="ARBA00004222"/>
    </source>
</evidence>
<evidence type="ECO:0000313" key="4">
    <source>
        <dbReference type="Proteomes" id="UP001166093"/>
    </source>
</evidence>
<feature type="non-terminal residue" evidence="3">
    <location>
        <position position="1"/>
    </location>
</feature>
<dbReference type="InterPro" id="IPR037992">
    <property type="entry name" value="TRAPPC6/Trs33"/>
</dbReference>
<name>A0ABS2XJ18_POLSP</name>
<dbReference type="PANTHER" id="PTHR12817:SF7">
    <property type="entry name" value="TRAFFICKING PROTEIN PARTICLE COMPLEX 6B-LIKE"/>
    <property type="match status" value="1"/>
</dbReference>
<dbReference type="EMBL" id="JAAWVQ010038347">
    <property type="protein sequence ID" value="MBN3274276.1"/>
    <property type="molecule type" value="Genomic_DNA"/>
</dbReference>
<comment type="similarity">
    <text evidence="2">Belongs to the TRAPP small subunits family. BET3 subfamily.</text>
</comment>
<protein>
    <submittedName>
        <fullName evidence="3">TPC6B protein</fullName>
    </submittedName>
</protein>
<feature type="non-terminal residue" evidence="3">
    <location>
        <position position="185"/>
    </location>
</feature>
<accession>A0ABS2XJ18</accession>
<gene>
    <name evidence="3" type="primary">Trappc6b_2</name>
    <name evidence="3" type="ORF">GTO93_0012167</name>
</gene>
<dbReference type="Gene3D" id="3.30.1380.20">
    <property type="entry name" value="Trafficking protein particle complex subunit 3"/>
    <property type="match status" value="1"/>
</dbReference>
<proteinExistence type="inferred from homology"/>
<organism evidence="3 4">
    <name type="scientific">Polyodon spathula</name>
    <name type="common">North American paddlefish</name>
    <name type="synonym">Squalus spathula</name>
    <dbReference type="NCBI Taxonomy" id="7913"/>
    <lineage>
        <taxon>Eukaryota</taxon>
        <taxon>Metazoa</taxon>
        <taxon>Chordata</taxon>
        <taxon>Craniata</taxon>
        <taxon>Vertebrata</taxon>
        <taxon>Euteleostomi</taxon>
        <taxon>Actinopterygii</taxon>
        <taxon>Chondrostei</taxon>
        <taxon>Acipenseriformes</taxon>
        <taxon>Polyodontidae</taxon>
        <taxon>Polyodon</taxon>
    </lineage>
</organism>
<evidence type="ECO:0000313" key="3">
    <source>
        <dbReference type="EMBL" id="MBN3274276.1"/>
    </source>
</evidence>
<dbReference type="InterPro" id="IPR007194">
    <property type="entry name" value="TRAPP_component"/>
</dbReference>
<sequence>FLSRCTKDSPSFKDDLDVVKFLCKDLWINLFRKQIDNLRTNHQGTYVLQDNKFSLLSQFSNSKQYMEEAPKYLVYTCGMVRGALSNLGIDSIVTAEVSVMPAWRQNLKVHVFSSAADSTGQASSKLRWKTCRTGFCPPEVVREHFSLHASSLPWTGGSTLSLRGEGEVQSPCLKPILDQRDQHSL</sequence>
<dbReference type="CDD" id="cd14944">
    <property type="entry name" value="TRAPPC6A_Trs33"/>
    <property type="match status" value="1"/>
</dbReference>
<dbReference type="InterPro" id="IPR024096">
    <property type="entry name" value="NO_sig/Golgi_transp_ligand-bd"/>
</dbReference>
<evidence type="ECO:0000256" key="2">
    <source>
        <dbReference type="ARBA" id="ARBA00006218"/>
    </source>
</evidence>
<comment type="subcellular location">
    <subcellularLocation>
        <location evidence="1">Golgi apparatus</location>
        <location evidence="1">cis-Golgi network</location>
    </subcellularLocation>
</comment>
<dbReference type="PANTHER" id="PTHR12817">
    <property type="entry name" value="TRAFFICKING PROTEIN PARTICLE COMPLEX SUBUNIT 6B"/>
    <property type="match status" value="1"/>
</dbReference>
<dbReference type="Proteomes" id="UP001166093">
    <property type="component" value="Unassembled WGS sequence"/>
</dbReference>
<dbReference type="SUPFAM" id="SSF111126">
    <property type="entry name" value="Ligand-binding domain in the NO signalling and Golgi transport"/>
    <property type="match status" value="1"/>
</dbReference>
<keyword evidence="4" id="KW-1185">Reference proteome</keyword>
<comment type="caution">
    <text evidence="3">The sequence shown here is derived from an EMBL/GenBank/DDBJ whole genome shotgun (WGS) entry which is preliminary data.</text>
</comment>